<dbReference type="RefSeq" id="WP_067510830.1">
    <property type="nucleotide sequence ID" value="NZ_QNRE01000018.1"/>
</dbReference>
<keyword evidence="1" id="KW-0472">Membrane</keyword>
<protein>
    <recommendedName>
        <fullName evidence="4">SnoaL-like protein</fullName>
    </recommendedName>
</protein>
<dbReference type="EMBL" id="QNRE01000018">
    <property type="protein sequence ID" value="RBO83581.1"/>
    <property type="molecule type" value="Genomic_DNA"/>
</dbReference>
<accession>A0A366D0L5</accession>
<evidence type="ECO:0000313" key="2">
    <source>
        <dbReference type="EMBL" id="RBO83581.1"/>
    </source>
</evidence>
<sequence length="170" mass="18385">MPDPTTTTTPPTASTRHRRTVLAAALAAGIAVLGATLGVLTANATRSEPANPDLDPVRAVYALLDAYNRADPTAIRQLTCGALAEDTLNRSDDQIRADAQQALDEFGISWITDKPTLTYNPAGDAVEIFAFVIHEKTETVVYHPGLPGMYGTFSLERNDDQWKVCGYELH</sequence>
<feature type="transmembrane region" description="Helical" evidence="1">
    <location>
        <begin position="21"/>
        <end position="42"/>
    </location>
</feature>
<keyword evidence="1" id="KW-1133">Transmembrane helix</keyword>
<gene>
    <name evidence="2" type="ORF">DFR74_1185</name>
</gene>
<reference evidence="2 3" key="1">
    <citation type="submission" date="2018-06" db="EMBL/GenBank/DDBJ databases">
        <title>Genomic Encyclopedia of Type Strains, Phase IV (KMG-IV): sequencing the most valuable type-strain genomes for metagenomic binning, comparative biology and taxonomic classification.</title>
        <authorList>
            <person name="Goeker M."/>
        </authorList>
    </citation>
    <scope>NUCLEOTIDE SEQUENCE [LARGE SCALE GENOMIC DNA]</scope>
    <source>
        <strain evidence="2 3">DSM 44599</strain>
    </source>
</reference>
<dbReference type="InterPro" id="IPR006311">
    <property type="entry name" value="TAT_signal"/>
</dbReference>
<dbReference type="STRING" id="1210090.GCA_001613185_04112"/>
<keyword evidence="3" id="KW-1185">Reference proteome</keyword>
<organism evidence="2 3">
    <name type="scientific">Nocardia puris</name>
    <dbReference type="NCBI Taxonomy" id="208602"/>
    <lineage>
        <taxon>Bacteria</taxon>
        <taxon>Bacillati</taxon>
        <taxon>Actinomycetota</taxon>
        <taxon>Actinomycetes</taxon>
        <taxon>Mycobacteriales</taxon>
        <taxon>Nocardiaceae</taxon>
        <taxon>Nocardia</taxon>
    </lineage>
</organism>
<comment type="caution">
    <text evidence="2">The sequence shown here is derived from an EMBL/GenBank/DDBJ whole genome shotgun (WGS) entry which is preliminary data.</text>
</comment>
<evidence type="ECO:0000256" key="1">
    <source>
        <dbReference type="SAM" id="Phobius"/>
    </source>
</evidence>
<proteinExistence type="predicted"/>
<evidence type="ECO:0008006" key="4">
    <source>
        <dbReference type="Google" id="ProtNLM"/>
    </source>
</evidence>
<dbReference type="Proteomes" id="UP000252586">
    <property type="component" value="Unassembled WGS sequence"/>
</dbReference>
<dbReference type="PROSITE" id="PS51318">
    <property type="entry name" value="TAT"/>
    <property type="match status" value="1"/>
</dbReference>
<evidence type="ECO:0000313" key="3">
    <source>
        <dbReference type="Proteomes" id="UP000252586"/>
    </source>
</evidence>
<keyword evidence="1" id="KW-0812">Transmembrane</keyword>
<dbReference type="AlphaFoldDB" id="A0A366D0L5"/>
<name>A0A366D0L5_9NOCA</name>